<dbReference type="UniPathway" id="UPA00252"/>
<dbReference type="SUPFAM" id="SSF54373">
    <property type="entry name" value="FAD-linked reductases, C-terminal domain"/>
    <property type="match status" value="1"/>
</dbReference>
<dbReference type="AlphaFoldDB" id="A0A2U1TDK8"/>
<evidence type="ECO:0000256" key="10">
    <source>
        <dbReference type="ARBA" id="ARBA00023002"/>
    </source>
</evidence>
<comment type="pathway">
    <text evidence="4 12">Porphyrin-containing compound metabolism; protoheme biosynthesis.</text>
</comment>
<evidence type="ECO:0000256" key="5">
    <source>
        <dbReference type="ARBA" id="ARBA00008310"/>
    </source>
</evidence>
<evidence type="ECO:0000256" key="7">
    <source>
        <dbReference type="ARBA" id="ARBA00019046"/>
    </source>
</evidence>
<comment type="caution">
    <text evidence="14">The sequence shown here is derived from an EMBL/GenBank/DDBJ whole genome shotgun (WGS) entry which is preliminary data.</text>
</comment>
<evidence type="ECO:0000256" key="9">
    <source>
        <dbReference type="ARBA" id="ARBA00022827"/>
    </source>
</evidence>
<dbReference type="Gene3D" id="3.50.50.60">
    <property type="entry name" value="FAD/NAD(P)-binding domain"/>
    <property type="match status" value="1"/>
</dbReference>
<dbReference type="InterPro" id="IPR004572">
    <property type="entry name" value="Protoporphyrinogen_oxidase"/>
</dbReference>
<comment type="cofactor">
    <cofactor evidence="2 12">
        <name>FAD</name>
        <dbReference type="ChEBI" id="CHEBI:57692"/>
    </cofactor>
</comment>
<evidence type="ECO:0000256" key="8">
    <source>
        <dbReference type="ARBA" id="ARBA00022630"/>
    </source>
</evidence>
<comment type="catalytic activity">
    <reaction evidence="1">
        <text>coproporphyrinogen III + 3 O2 = coproporphyrin III + 3 H2O2</text>
        <dbReference type="Rhea" id="RHEA:43436"/>
        <dbReference type="ChEBI" id="CHEBI:15379"/>
        <dbReference type="ChEBI" id="CHEBI:16240"/>
        <dbReference type="ChEBI" id="CHEBI:57309"/>
        <dbReference type="ChEBI" id="CHEBI:131725"/>
        <dbReference type="EC" id="1.3.3.15"/>
    </reaction>
    <physiologicalReaction direction="left-to-right" evidence="1">
        <dbReference type="Rhea" id="RHEA:43437"/>
    </physiologicalReaction>
</comment>
<dbReference type="GO" id="GO:0006783">
    <property type="term" value="P:heme biosynthetic process"/>
    <property type="evidence" value="ECO:0007669"/>
    <property type="project" value="UniProtKB-UniRule"/>
</dbReference>
<dbReference type="InterPro" id="IPR050464">
    <property type="entry name" value="Zeta_carotene_desat/Oxidored"/>
</dbReference>
<evidence type="ECO:0000256" key="4">
    <source>
        <dbReference type="ARBA" id="ARBA00004744"/>
    </source>
</evidence>
<evidence type="ECO:0000259" key="13">
    <source>
        <dbReference type="Pfam" id="PF01593"/>
    </source>
</evidence>
<dbReference type="NCBIfam" id="TIGR00562">
    <property type="entry name" value="proto_IX_ox"/>
    <property type="match status" value="1"/>
</dbReference>
<feature type="domain" description="Amine oxidase" evidence="13">
    <location>
        <begin position="19"/>
        <end position="483"/>
    </location>
</feature>
<dbReference type="Gene3D" id="1.10.3110.10">
    <property type="entry name" value="protoporphyrinogen ix oxidase, domain 3"/>
    <property type="match status" value="1"/>
</dbReference>
<evidence type="ECO:0000256" key="11">
    <source>
        <dbReference type="ARBA" id="ARBA00023133"/>
    </source>
</evidence>
<dbReference type="InterPro" id="IPR002937">
    <property type="entry name" value="Amino_oxidase"/>
</dbReference>
<protein>
    <recommendedName>
        <fullName evidence="7 12">Coproporphyrinogen III oxidase</fullName>
        <ecNumber evidence="6 12">1.3.3.15</ecNumber>
    </recommendedName>
</protein>
<reference evidence="15" key="1">
    <citation type="submission" date="2018-04" db="EMBL/GenBank/DDBJ databases">
        <authorList>
            <person name="Liu S."/>
            <person name="Wang Z."/>
            <person name="Li J."/>
        </authorList>
    </citation>
    <scope>NUCLEOTIDE SEQUENCE [LARGE SCALE GENOMIC DNA]</scope>
    <source>
        <strain evidence="15">622</strain>
    </source>
</reference>
<keyword evidence="9 12" id="KW-0274">FAD</keyword>
<sequence>MRARAVIEPRHVLVIGGGIAGLVAALDCARVGIRVTVVEAADRAGGSVATETVAGIRVDTGAESYATRQGTVRKLVDELGLADAVVTPASAGAWVRLPNGVSAPLPKAGLLGIPSNPLADDVRRVIGWSGAIRAYLDRIRPVLTIGREHNLGDLVSRRMGKAVLDSLVAPVTRGVYSADPADLDVTRAAPGLNKALTKAGSLSGAVALLRAAAPAGSNVEGLAGGMYTLVEAILAELRRREATVLLGTTVTELQRQGGSTLDSEVAADAQPATWRALLDDDTTIDADYVIVATPEAEALRLLAPLSAELATEQPIQTPTVELATLVIDAASLDVKPRGTGVLIADRPEGSRPAGRAIMAKALTHSTAKWQWLADEAGREHPHRHVVRLSYGRLGQANQTLGLDDEALRAVAVADASEILGVPLDASQVVGFTRTAWVGTLPGAAIGQRERAERLLDAAVAIGDLDVTGGWLSGTGLASVIPDALAASARIRHLVAASYLEDGVVVDPHTRTGINDTSPDANPS</sequence>
<evidence type="ECO:0000256" key="1">
    <source>
        <dbReference type="ARBA" id="ARBA00001755"/>
    </source>
</evidence>
<proteinExistence type="inferred from homology"/>
<dbReference type="Gene3D" id="3.90.660.20">
    <property type="entry name" value="Protoporphyrinogen oxidase, mitochondrial, domain 2"/>
    <property type="match status" value="1"/>
</dbReference>
<evidence type="ECO:0000313" key="14">
    <source>
        <dbReference type="EMBL" id="PWC06900.1"/>
    </source>
</evidence>
<keyword evidence="11 12" id="KW-0350">Heme biosynthesis</keyword>
<dbReference type="EMBL" id="QEFB01000009">
    <property type="protein sequence ID" value="PWC06900.1"/>
    <property type="molecule type" value="Genomic_DNA"/>
</dbReference>
<dbReference type="EC" id="1.3.3.15" evidence="6 12"/>
<comment type="similarity">
    <text evidence="5 12">Belongs to the protoporphyrinogen/coproporphyrinogen oxidase family. Coproporphyrinogen III oxidase subfamily.</text>
</comment>
<accession>A0A2U1TDK8</accession>
<evidence type="ECO:0000256" key="3">
    <source>
        <dbReference type="ARBA" id="ARBA00002185"/>
    </source>
</evidence>
<dbReference type="PANTHER" id="PTHR42923:SF3">
    <property type="entry name" value="PROTOPORPHYRINOGEN OXIDASE"/>
    <property type="match status" value="1"/>
</dbReference>
<dbReference type="Proteomes" id="UP000244962">
    <property type="component" value="Unassembled WGS sequence"/>
</dbReference>
<dbReference type="GO" id="GO:0004729">
    <property type="term" value="F:oxygen-dependent protoporphyrinogen oxidase activity"/>
    <property type="evidence" value="ECO:0007669"/>
    <property type="project" value="UniProtKB-UniRule"/>
</dbReference>
<keyword evidence="15" id="KW-1185">Reference proteome</keyword>
<gene>
    <name evidence="14" type="primary">hemG</name>
    <name evidence="14" type="ORF">DF223_09400</name>
</gene>
<name>A0A2U1TDK8_9MICO</name>
<evidence type="ECO:0000313" key="15">
    <source>
        <dbReference type="Proteomes" id="UP000244962"/>
    </source>
</evidence>
<dbReference type="InterPro" id="IPR036188">
    <property type="entry name" value="FAD/NAD-bd_sf"/>
</dbReference>
<keyword evidence="10 12" id="KW-0560">Oxidoreductase</keyword>
<evidence type="ECO:0000256" key="12">
    <source>
        <dbReference type="RuleBase" id="RU364052"/>
    </source>
</evidence>
<evidence type="ECO:0000256" key="2">
    <source>
        <dbReference type="ARBA" id="ARBA00001974"/>
    </source>
</evidence>
<comment type="subcellular location">
    <subcellularLocation>
        <location evidence="12">Cytoplasm</location>
    </subcellularLocation>
</comment>
<dbReference type="SUPFAM" id="SSF51905">
    <property type="entry name" value="FAD/NAD(P)-binding domain"/>
    <property type="match status" value="1"/>
</dbReference>
<comment type="function">
    <text evidence="3 12">Involved in coproporphyrin-dependent heme b biosynthesis. Catalyzes the oxidation of coproporphyrinogen III to coproporphyrin III.</text>
</comment>
<keyword evidence="12" id="KW-0963">Cytoplasm</keyword>
<dbReference type="Pfam" id="PF01593">
    <property type="entry name" value="Amino_oxidase"/>
    <property type="match status" value="1"/>
</dbReference>
<keyword evidence="8 12" id="KW-0285">Flavoprotein</keyword>
<evidence type="ECO:0000256" key="6">
    <source>
        <dbReference type="ARBA" id="ARBA00012402"/>
    </source>
</evidence>
<dbReference type="GO" id="GO:0005737">
    <property type="term" value="C:cytoplasm"/>
    <property type="evidence" value="ECO:0007669"/>
    <property type="project" value="UniProtKB-SubCell"/>
</dbReference>
<organism evidence="14 15">
    <name type="scientific">Mycetocola zhujimingii</name>
    <dbReference type="NCBI Taxonomy" id="2079792"/>
    <lineage>
        <taxon>Bacteria</taxon>
        <taxon>Bacillati</taxon>
        <taxon>Actinomycetota</taxon>
        <taxon>Actinomycetes</taxon>
        <taxon>Micrococcales</taxon>
        <taxon>Microbacteriaceae</taxon>
        <taxon>Mycetocola</taxon>
    </lineage>
</organism>
<dbReference type="PANTHER" id="PTHR42923">
    <property type="entry name" value="PROTOPORPHYRINOGEN OXIDASE"/>
    <property type="match status" value="1"/>
</dbReference>